<dbReference type="EnsemblPlants" id="Pp3c10_24640V3.2">
    <property type="protein sequence ID" value="PAC:32902011.CDS.1"/>
    <property type="gene ID" value="Pp3c10_24640"/>
</dbReference>
<gene>
    <name evidence="1" type="ORF">PHYPA_014332</name>
</gene>
<dbReference type="Gramene" id="Pp3c10_24640V3.2">
    <property type="protein sequence ID" value="PAC:32902011.CDS.1"/>
    <property type="gene ID" value="Pp3c10_24640"/>
</dbReference>
<sequence length="60" mass="6942">MARRRHCYGSKKSSILRIGWCISSPRGTRWTARSVALWVSSRLQGSGILRIFMFDLEENL</sequence>
<dbReference type="Proteomes" id="UP000006727">
    <property type="component" value="Chromosome 10"/>
</dbReference>
<evidence type="ECO:0000313" key="1">
    <source>
        <dbReference type="EMBL" id="PNR47212.1"/>
    </source>
</evidence>
<evidence type="ECO:0000313" key="3">
    <source>
        <dbReference type="Proteomes" id="UP000006727"/>
    </source>
</evidence>
<reference evidence="2" key="3">
    <citation type="submission" date="2020-12" db="UniProtKB">
        <authorList>
            <consortium name="EnsemblPlants"/>
        </authorList>
    </citation>
    <scope>IDENTIFICATION</scope>
</reference>
<keyword evidence="3" id="KW-1185">Reference proteome</keyword>
<dbReference type="EMBL" id="ABEU02000010">
    <property type="protein sequence ID" value="PNR47212.1"/>
    <property type="molecule type" value="Genomic_DNA"/>
</dbReference>
<name>A0A2K1K0B3_PHYPA</name>
<dbReference type="Gramene" id="Pp3c10_24640V3.1">
    <property type="protein sequence ID" value="PAC:32902010.CDS.1"/>
    <property type="gene ID" value="Pp3c10_24640"/>
</dbReference>
<reference evidence="1 3" key="2">
    <citation type="journal article" date="2018" name="Plant J.">
        <title>The Physcomitrella patens chromosome-scale assembly reveals moss genome structure and evolution.</title>
        <authorList>
            <person name="Lang D."/>
            <person name="Ullrich K.K."/>
            <person name="Murat F."/>
            <person name="Fuchs J."/>
            <person name="Jenkins J."/>
            <person name="Haas F.B."/>
            <person name="Piednoel M."/>
            <person name="Gundlach H."/>
            <person name="Van Bel M."/>
            <person name="Meyberg R."/>
            <person name="Vives C."/>
            <person name="Morata J."/>
            <person name="Symeonidi A."/>
            <person name="Hiss M."/>
            <person name="Muchero W."/>
            <person name="Kamisugi Y."/>
            <person name="Saleh O."/>
            <person name="Blanc G."/>
            <person name="Decker E.L."/>
            <person name="van Gessel N."/>
            <person name="Grimwood J."/>
            <person name="Hayes R.D."/>
            <person name="Graham S.W."/>
            <person name="Gunter L.E."/>
            <person name="McDaniel S.F."/>
            <person name="Hoernstein S.N.W."/>
            <person name="Larsson A."/>
            <person name="Li F.W."/>
            <person name="Perroud P.F."/>
            <person name="Phillips J."/>
            <person name="Ranjan P."/>
            <person name="Rokshar D.S."/>
            <person name="Rothfels C.J."/>
            <person name="Schneider L."/>
            <person name="Shu S."/>
            <person name="Stevenson D.W."/>
            <person name="Thummler F."/>
            <person name="Tillich M."/>
            <person name="Villarreal Aguilar J.C."/>
            <person name="Widiez T."/>
            <person name="Wong G.K."/>
            <person name="Wymore A."/>
            <person name="Zhang Y."/>
            <person name="Zimmer A.D."/>
            <person name="Quatrano R.S."/>
            <person name="Mayer K.F.X."/>
            <person name="Goodstein D."/>
            <person name="Casacuberta J.M."/>
            <person name="Vandepoele K."/>
            <person name="Reski R."/>
            <person name="Cuming A.C."/>
            <person name="Tuskan G.A."/>
            <person name="Maumus F."/>
            <person name="Salse J."/>
            <person name="Schmutz J."/>
            <person name="Rensing S.A."/>
        </authorList>
    </citation>
    <scope>NUCLEOTIDE SEQUENCE [LARGE SCALE GENOMIC DNA]</scope>
    <source>
        <strain evidence="2 3">cv. Gransden 2004</strain>
    </source>
</reference>
<dbReference type="InParanoid" id="A0A2K1K0B3"/>
<evidence type="ECO:0000313" key="2">
    <source>
        <dbReference type="EnsemblPlants" id="PAC:32902010.CDS.1"/>
    </source>
</evidence>
<accession>A0A2K1K0B3</accession>
<organism evidence="1">
    <name type="scientific">Physcomitrium patens</name>
    <name type="common">Spreading-leaved earth moss</name>
    <name type="synonym">Physcomitrella patens</name>
    <dbReference type="NCBI Taxonomy" id="3218"/>
    <lineage>
        <taxon>Eukaryota</taxon>
        <taxon>Viridiplantae</taxon>
        <taxon>Streptophyta</taxon>
        <taxon>Embryophyta</taxon>
        <taxon>Bryophyta</taxon>
        <taxon>Bryophytina</taxon>
        <taxon>Bryopsida</taxon>
        <taxon>Funariidae</taxon>
        <taxon>Funariales</taxon>
        <taxon>Funariaceae</taxon>
        <taxon>Physcomitrium</taxon>
    </lineage>
</organism>
<protein>
    <submittedName>
        <fullName evidence="1 2">Uncharacterized protein</fullName>
    </submittedName>
</protein>
<reference evidence="1 3" key="1">
    <citation type="journal article" date="2008" name="Science">
        <title>The Physcomitrella genome reveals evolutionary insights into the conquest of land by plants.</title>
        <authorList>
            <person name="Rensing S."/>
            <person name="Lang D."/>
            <person name="Zimmer A."/>
            <person name="Terry A."/>
            <person name="Salamov A."/>
            <person name="Shapiro H."/>
            <person name="Nishiyama T."/>
            <person name="Perroud P.-F."/>
            <person name="Lindquist E."/>
            <person name="Kamisugi Y."/>
            <person name="Tanahashi T."/>
            <person name="Sakakibara K."/>
            <person name="Fujita T."/>
            <person name="Oishi K."/>
            <person name="Shin-I T."/>
            <person name="Kuroki Y."/>
            <person name="Toyoda A."/>
            <person name="Suzuki Y."/>
            <person name="Hashimoto A."/>
            <person name="Yamaguchi K."/>
            <person name="Sugano A."/>
            <person name="Kohara Y."/>
            <person name="Fujiyama A."/>
            <person name="Anterola A."/>
            <person name="Aoki S."/>
            <person name="Ashton N."/>
            <person name="Barbazuk W.B."/>
            <person name="Barker E."/>
            <person name="Bennetzen J."/>
            <person name="Bezanilla M."/>
            <person name="Blankenship R."/>
            <person name="Cho S.H."/>
            <person name="Dutcher S."/>
            <person name="Estelle M."/>
            <person name="Fawcett J.A."/>
            <person name="Gundlach H."/>
            <person name="Hanada K."/>
            <person name="Heyl A."/>
            <person name="Hicks K.A."/>
            <person name="Hugh J."/>
            <person name="Lohr M."/>
            <person name="Mayer K."/>
            <person name="Melkozernov A."/>
            <person name="Murata T."/>
            <person name="Nelson D."/>
            <person name="Pils B."/>
            <person name="Prigge M."/>
            <person name="Reiss B."/>
            <person name="Renner T."/>
            <person name="Rombauts S."/>
            <person name="Rushton P."/>
            <person name="Sanderfoot A."/>
            <person name="Schween G."/>
            <person name="Shiu S.-H."/>
            <person name="Stueber K."/>
            <person name="Theodoulou F.L."/>
            <person name="Tu H."/>
            <person name="Van de Peer Y."/>
            <person name="Verrier P.J."/>
            <person name="Waters E."/>
            <person name="Wood A."/>
            <person name="Yang L."/>
            <person name="Cove D."/>
            <person name="Cuming A."/>
            <person name="Hasebe M."/>
            <person name="Lucas S."/>
            <person name="Mishler D.B."/>
            <person name="Reski R."/>
            <person name="Grigoriev I."/>
            <person name="Quatrano R.S."/>
            <person name="Boore J.L."/>
        </authorList>
    </citation>
    <scope>NUCLEOTIDE SEQUENCE [LARGE SCALE GENOMIC DNA]</scope>
    <source>
        <strain evidence="2 3">cv. Gransden 2004</strain>
    </source>
</reference>
<dbReference type="AlphaFoldDB" id="A0A2K1K0B3"/>
<proteinExistence type="predicted"/>
<dbReference type="EnsemblPlants" id="Pp3c10_24640V3.1">
    <property type="protein sequence ID" value="PAC:32902010.CDS.1"/>
    <property type="gene ID" value="Pp3c10_24640"/>
</dbReference>